<dbReference type="InterPro" id="IPR025335">
    <property type="entry name" value="DUF4241"/>
</dbReference>
<dbReference type="EMBL" id="JAGSOG010000179">
    <property type="protein sequence ID" value="MBR7837071.1"/>
    <property type="molecule type" value="Genomic_DNA"/>
</dbReference>
<name>A0A941IVF2_9ACTN</name>
<protein>
    <submittedName>
        <fullName evidence="1">DUF4241 domain-containing protein</fullName>
    </submittedName>
</protein>
<comment type="caution">
    <text evidence="1">The sequence shown here is derived from an EMBL/GenBank/DDBJ whole genome shotgun (WGS) entry which is preliminary data.</text>
</comment>
<reference evidence="1" key="1">
    <citation type="submission" date="2021-04" db="EMBL/GenBank/DDBJ databases">
        <title>Genome based classification of Actinospica acidithermotolerans sp. nov., an actinobacterium isolated from an Indonesian hot spring.</title>
        <authorList>
            <person name="Kusuma A.B."/>
            <person name="Putra K.E."/>
            <person name="Nafisah S."/>
            <person name="Loh J."/>
            <person name="Nouioui I."/>
            <person name="Goodfellow M."/>
        </authorList>
    </citation>
    <scope>NUCLEOTIDE SEQUENCE</scope>
    <source>
        <strain evidence="1">CSCA 57</strain>
    </source>
</reference>
<dbReference type="AlphaFoldDB" id="A0A941IVF2"/>
<evidence type="ECO:0000313" key="2">
    <source>
        <dbReference type="Proteomes" id="UP000675781"/>
    </source>
</evidence>
<evidence type="ECO:0000313" key="1">
    <source>
        <dbReference type="EMBL" id="MBR7837071.1"/>
    </source>
</evidence>
<organism evidence="1 2">
    <name type="scientific">Actinospica durhamensis</name>
    <dbReference type="NCBI Taxonomy" id="1508375"/>
    <lineage>
        <taxon>Bacteria</taxon>
        <taxon>Bacillati</taxon>
        <taxon>Actinomycetota</taxon>
        <taxon>Actinomycetes</taxon>
        <taxon>Catenulisporales</taxon>
        <taxon>Actinospicaceae</taxon>
        <taxon>Actinospica</taxon>
    </lineage>
</organism>
<dbReference type="RefSeq" id="WP_212531541.1">
    <property type="nucleotide sequence ID" value="NZ_JAGSOG010000179.1"/>
</dbReference>
<dbReference type="Proteomes" id="UP000675781">
    <property type="component" value="Unassembled WGS sequence"/>
</dbReference>
<keyword evidence="2" id="KW-1185">Reference proteome</keyword>
<gene>
    <name evidence="1" type="ORF">KDL01_27590</name>
</gene>
<dbReference type="Pfam" id="PF14025">
    <property type="entry name" value="DUF4241"/>
    <property type="match status" value="1"/>
</dbReference>
<accession>A0A941IVF2</accession>
<sequence>MPLPPPDVARLFTLGSRFALDRNGASTIVELPVERLALPTGRVCVGDPFITSGAALATVAPGTYPVQVAVAEITLPEQPEPQRRHLRVAAARLRVAEHPAVAWEMALLEHQDPATLTEPDAYFGYAVDAGTSCFVDVDSLEPVLDHEDETGALIEAFEGEDGERVHVVHVAEPEDGHEIVAFSSGWGDGRYPTWIGRDADGAVVELVTEFLLALDDRLEVG</sequence>
<proteinExistence type="predicted"/>